<proteinExistence type="predicted"/>
<comment type="caution">
    <text evidence="2">The sequence shown here is derived from an EMBL/GenBank/DDBJ whole genome shotgun (WGS) entry which is preliminary data.</text>
</comment>
<evidence type="ECO:0000313" key="3">
    <source>
        <dbReference type="Proteomes" id="UP001152622"/>
    </source>
</evidence>
<dbReference type="Proteomes" id="UP001152622">
    <property type="component" value="Chromosome 5"/>
</dbReference>
<reference evidence="2" key="1">
    <citation type="journal article" date="2023" name="Science">
        <title>Genome structures resolve the early diversification of teleost fishes.</title>
        <authorList>
            <person name="Parey E."/>
            <person name="Louis A."/>
            <person name="Montfort J."/>
            <person name="Bouchez O."/>
            <person name="Roques C."/>
            <person name="Iampietro C."/>
            <person name="Lluch J."/>
            <person name="Castinel A."/>
            <person name="Donnadieu C."/>
            <person name="Desvignes T."/>
            <person name="Floi Bucao C."/>
            <person name="Jouanno E."/>
            <person name="Wen M."/>
            <person name="Mejri S."/>
            <person name="Dirks R."/>
            <person name="Jansen H."/>
            <person name="Henkel C."/>
            <person name="Chen W.J."/>
            <person name="Zahm M."/>
            <person name="Cabau C."/>
            <person name="Klopp C."/>
            <person name="Thompson A.W."/>
            <person name="Robinson-Rechavi M."/>
            <person name="Braasch I."/>
            <person name="Lecointre G."/>
            <person name="Bobe J."/>
            <person name="Postlethwait J.H."/>
            <person name="Berthelot C."/>
            <person name="Roest Crollius H."/>
            <person name="Guiguen Y."/>
        </authorList>
    </citation>
    <scope>NUCLEOTIDE SEQUENCE</scope>
    <source>
        <strain evidence="2">WJC10195</strain>
    </source>
</reference>
<organism evidence="2 3">
    <name type="scientific">Synaphobranchus kaupii</name>
    <name type="common">Kaup's arrowtooth eel</name>
    <dbReference type="NCBI Taxonomy" id="118154"/>
    <lineage>
        <taxon>Eukaryota</taxon>
        <taxon>Metazoa</taxon>
        <taxon>Chordata</taxon>
        <taxon>Craniata</taxon>
        <taxon>Vertebrata</taxon>
        <taxon>Euteleostomi</taxon>
        <taxon>Actinopterygii</taxon>
        <taxon>Neopterygii</taxon>
        <taxon>Teleostei</taxon>
        <taxon>Anguilliformes</taxon>
        <taxon>Synaphobranchidae</taxon>
        <taxon>Synaphobranchus</taxon>
    </lineage>
</organism>
<sequence>MKSYEGYGQLASSPFLKHNAEHSTTVCTVRRIDRHDRPDLFAENLWFGQLLIGLSGTFCVSVIAGRGSCALTVFLSAETVFLFFSTGRRQRREKLSFAGAVQVLTSHPP</sequence>
<evidence type="ECO:0000256" key="1">
    <source>
        <dbReference type="SAM" id="Phobius"/>
    </source>
</evidence>
<dbReference type="EMBL" id="JAINUF010000005">
    <property type="protein sequence ID" value="KAJ8361396.1"/>
    <property type="molecule type" value="Genomic_DNA"/>
</dbReference>
<name>A0A9Q1J0K3_SYNKA</name>
<protein>
    <submittedName>
        <fullName evidence="2">Uncharacterized protein</fullName>
    </submittedName>
</protein>
<evidence type="ECO:0000313" key="2">
    <source>
        <dbReference type="EMBL" id="KAJ8361396.1"/>
    </source>
</evidence>
<accession>A0A9Q1J0K3</accession>
<keyword evidence="1" id="KW-0472">Membrane</keyword>
<feature type="transmembrane region" description="Helical" evidence="1">
    <location>
        <begin position="70"/>
        <end position="87"/>
    </location>
</feature>
<keyword evidence="1" id="KW-1133">Transmembrane helix</keyword>
<keyword evidence="3" id="KW-1185">Reference proteome</keyword>
<keyword evidence="1" id="KW-0812">Transmembrane</keyword>
<gene>
    <name evidence="2" type="ORF">SKAU_G00179210</name>
</gene>
<dbReference type="AlphaFoldDB" id="A0A9Q1J0K3"/>